<accession>A0A8J7DWU4</accession>
<protein>
    <submittedName>
        <fullName evidence="1">Uncharacterized protein</fullName>
    </submittedName>
</protein>
<evidence type="ECO:0000313" key="1">
    <source>
        <dbReference type="EMBL" id="MBE9116676.1"/>
    </source>
</evidence>
<reference evidence="1" key="1">
    <citation type="submission" date="2020-10" db="EMBL/GenBank/DDBJ databases">
        <authorList>
            <person name="Castelo-Branco R."/>
            <person name="Eusebio N."/>
            <person name="Adriana R."/>
            <person name="Vieira A."/>
            <person name="Brugerolle De Fraissinette N."/>
            <person name="Rezende De Castro R."/>
            <person name="Schneider M.P."/>
            <person name="Vasconcelos V."/>
            <person name="Leao P.N."/>
        </authorList>
    </citation>
    <scope>NUCLEOTIDE SEQUENCE</scope>
    <source>
        <strain evidence="1">LEGE 07157</strain>
    </source>
</reference>
<proteinExistence type="predicted"/>
<evidence type="ECO:0000313" key="2">
    <source>
        <dbReference type="Proteomes" id="UP000654482"/>
    </source>
</evidence>
<dbReference type="RefSeq" id="WP_194029766.1">
    <property type="nucleotide sequence ID" value="NZ_JADEWZ010000016.1"/>
</dbReference>
<dbReference type="AlphaFoldDB" id="A0A8J7DWU4"/>
<comment type="caution">
    <text evidence="1">The sequence shown here is derived from an EMBL/GenBank/DDBJ whole genome shotgun (WGS) entry which is preliminary data.</text>
</comment>
<dbReference type="EMBL" id="JADEWZ010000016">
    <property type="protein sequence ID" value="MBE9116676.1"/>
    <property type="molecule type" value="Genomic_DNA"/>
</dbReference>
<organism evidence="1 2">
    <name type="scientific">Lusitaniella coriacea LEGE 07157</name>
    <dbReference type="NCBI Taxonomy" id="945747"/>
    <lineage>
        <taxon>Bacteria</taxon>
        <taxon>Bacillati</taxon>
        <taxon>Cyanobacteriota</taxon>
        <taxon>Cyanophyceae</taxon>
        <taxon>Spirulinales</taxon>
        <taxon>Lusitaniellaceae</taxon>
        <taxon>Lusitaniella</taxon>
    </lineage>
</organism>
<keyword evidence="2" id="KW-1185">Reference proteome</keyword>
<dbReference type="Proteomes" id="UP000654482">
    <property type="component" value="Unassembled WGS sequence"/>
</dbReference>
<name>A0A8J7DWU4_9CYAN</name>
<gene>
    <name evidence="1" type="ORF">IQ249_12265</name>
</gene>
<sequence length="87" mass="9823">MLKAEVEPGTVECSPLPVTERPFLEPERQEIVRVLVMGSPWGVNSTIRTLYLLGFAHINDWSPLLPAPNSGDVMSILKRRIGRERRV</sequence>